<feature type="region of interest" description="Disordered" evidence="4">
    <location>
        <begin position="102"/>
        <end position="152"/>
    </location>
</feature>
<feature type="compositionally biased region" description="Low complexity" evidence="4">
    <location>
        <begin position="598"/>
        <end position="609"/>
    </location>
</feature>
<dbReference type="FunFam" id="1.10.238.230:FF:000002">
    <property type="entry name" value="Serine/threonine protein phosphatase 2A regulatory subunit B''alpha"/>
    <property type="match status" value="2"/>
</dbReference>
<dbReference type="GO" id="GO:0019888">
    <property type="term" value="F:protein phosphatase regulator activity"/>
    <property type="evidence" value="ECO:0007669"/>
    <property type="project" value="TreeGrafter"/>
</dbReference>
<evidence type="ECO:0000256" key="2">
    <source>
        <dbReference type="ARBA" id="ARBA00022737"/>
    </source>
</evidence>
<dbReference type="PANTHER" id="PTHR14095">
    <property type="entry name" value="PHOSPHATASE 2A REGULATORY SUBUNIT-RELATED"/>
    <property type="match status" value="1"/>
</dbReference>
<evidence type="ECO:0000313" key="7">
    <source>
        <dbReference type="Proteomes" id="UP000836841"/>
    </source>
</evidence>
<evidence type="ECO:0000259" key="5">
    <source>
        <dbReference type="PROSITE" id="PS50222"/>
    </source>
</evidence>
<dbReference type="PANTHER" id="PTHR14095:SF0">
    <property type="entry name" value="MIP22305P"/>
    <property type="match status" value="1"/>
</dbReference>
<keyword evidence="7" id="KW-1185">Reference proteome</keyword>
<feature type="domain" description="EF-hand" evidence="5">
    <location>
        <begin position="426"/>
        <end position="461"/>
    </location>
</feature>
<dbReference type="CDD" id="cd21504">
    <property type="entry name" value="PPP2R3A_B-like"/>
    <property type="match status" value="2"/>
</dbReference>
<dbReference type="InterPro" id="IPR002048">
    <property type="entry name" value="EF_hand_dom"/>
</dbReference>
<dbReference type="Pfam" id="PF17958">
    <property type="entry name" value="EF-hand_13"/>
    <property type="match status" value="2"/>
</dbReference>
<dbReference type="Pfam" id="PF13499">
    <property type="entry name" value="EF-hand_7"/>
    <property type="match status" value="2"/>
</dbReference>
<dbReference type="Gene3D" id="1.10.238.220">
    <property type="match status" value="2"/>
</dbReference>
<keyword evidence="3" id="KW-0106">Calcium</keyword>
<evidence type="ECO:0000256" key="4">
    <source>
        <dbReference type="SAM" id="MobiDB-lite"/>
    </source>
</evidence>
<keyword evidence="2" id="KW-0677">Repeat</keyword>
<evidence type="ECO:0000256" key="3">
    <source>
        <dbReference type="ARBA" id="ARBA00022837"/>
    </source>
</evidence>
<feature type="compositionally biased region" description="Low complexity" evidence="4">
    <location>
        <begin position="105"/>
        <end position="117"/>
    </location>
</feature>
<reference evidence="6 7" key="1">
    <citation type="submission" date="2022-03" db="EMBL/GenBank/DDBJ databases">
        <authorList>
            <person name="Nunn A."/>
            <person name="Chopra R."/>
            <person name="Nunn A."/>
            <person name="Contreras Garrido A."/>
        </authorList>
    </citation>
    <scope>NUCLEOTIDE SEQUENCE [LARGE SCALE GENOMIC DNA]</scope>
</reference>
<evidence type="ECO:0000313" key="6">
    <source>
        <dbReference type="EMBL" id="CAH2044596.1"/>
    </source>
</evidence>
<dbReference type="InterPro" id="IPR018247">
    <property type="entry name" value="EF_Hand_1_Ca_BS"/>
</dbReference>
<dbReference type="Gene3D" id="1.10.238.10">
    <property type="entry name" value="EF-hand"/>
    <property type="match status" value="2"/>
</dbReference>
<proteinExistence type="predicted"/>
<dbReference type="PROSITE" id="PS50222">
    <property type="entry name" value="EF_HAND_2"/>
    <property type="match status" value="2"/>
</dbReference>
<dbReference type="PROSITE" id="PS00018">
    <property type="entry name" value="EF_HAND_1"/>
    <property type="match status" value="2"/>
</dbReference>
<dbReference type="GO" id="GO:0000159">
    <property type="term" value="C:protein phosphatase type 2A complex"/>
    <property type="evidence" value="ECO:0007669"/>
    <property type="project" value="TreeGrafter"/>
</dbReference>
<dbReference type="AlphaFoldDB" id="A0AAU9RQ76"/>
<name>A0AAU9RQ76_THLAR</name>
<accession>A0AAU9RQ76</accession>
<evidence type="ECO:0000256" key="1">
    <source>
        <dbReference type="ARBA" id="ARBA00022723"/>
    </source>
</evidence>
<organism evidence="6 7">
    <name type="scientific">Thlaspi arvense</name>
    <name type="common">Field penny-cress</name>
    <dbReference type="NCBI Taxonomy" id="13288"/>
    <lineage>
        <taxon>Eukaryota</taxon>
        <taxon>Viridiplantae</taxon>
        <taxon>Streptophyta</taxon>
        <taxon>Embryophyta</taxon>
        <taxon>Tracheophyta</taxon>
        <taxon>Spermatophyta</taxon>
        <taxon>Magnoliopsida</taxon>
        <taxon>eudicotyledons</taxon>
        <taxon>Gunneridae</taxon>
        <taxon>Pentapetalae</taxon>
        <taxon>rosids</taxon>
        <taxon>malvids</taxon>
        <taxon>Brassicales</taxon>
        <taxon>Brassicaceae</taxon>
        <taxon>Thlaspideae</taxon>
        <taxon>Thlaspi</taxon>
    </lineage>
</organism>
<gene>
    <name evidence="6" type="ORF">TAV2_LOCUS6404</name>
</gene>
<dbReference type="FunFam" id="1.10.238.220:FF:000003">
    <property type="entry name" value="Phosphoprotein phosphatase 2A regulatory subunit"/>
    <property type="match status" value="2"/>
</dbReference>
<dbReference type="EMBL" id="OU466858">
    <property type="protein sequence ID" value="CAH2044596.1"/>
    <property type="molecule type" value="Genomic_DNA"/>
</dbReference>
<keyword evidence="1" id="KW-0479">Metal-binding</keyword>
<feature type="domain" description="EF-hand" evidence="5">
    <location>
        <begin position="919"/>
        <end position="954"/>
    </location>
</feature>
<dbReference type="SUPFAM" id="SSF47473">
    <property type="entry name" value="EF-hand"/>
    <property type="match status" value="4"/>
</dbReference>
<dbReference type="Proteomes" id="UP000836841">
    <property type="component" value="Chromosome 2"/>
</dbReference>
<dbReference type="GO" id="GO:0005509">
    <property type="term" value="F:calcium ion binding"/>
    <property type="evidence" value="ECO:0007669"/>
    <property type="project" value="InterPro"/>
</dbReference>
<dbReference type="SMART" id="SM00054">
    <property type="entry name" value="EFh"/>
    <property type="match status" value="4"/>
</dbReference>
<protein>
    <recommendedName>
        <fullName evidence="5">EF-hand domain-containing protein</fullName>
    </recommendedName>
</protein>
<dbReference type="Gene3D" id="1.10.238.230">
    <property type="match status" value="2"/>
</dbReference>
<dbReference type="FunFam" id="1.10.238.10:FF:000067">
    <property type="entry name" value="serine/threonine protein phosphatase 2A regulatory subunit B''beta-like"/>
    <property type="match status" value="2"/>
</dbReference>
<sequence>MASRKRKRKNNLHFPSLSRDPFTLLLKNLNRREELSMADAVVSGDMASLDADLLQLQEMSTFVLKSRPEFTQKLFDQWLSLPEAHRQVTSLLQDAMTGAPLNVPGSASGSGPGTSNSLPSMFPAGSAPPLSPRSCGSPRTMKQRAPSNLGSPLKVLNEPVKESIPQFYFQNGRPPPSEIKEQCMFRVNHFFYGHMDGLQIQEFKLVTREICKLPSFFSTSLFRKIDVNNTGFVTREAFIDYWVNGNMLIMDTTTQIFKILKQQNQNFLVKDDFKPLLKELLATHPGLEFLQGTPEFQERYAETVTYRIFYYINRSGNGRLTFRELKRGNLIDAMLHADEEEDINKVLRYFSYEHFYVIYCKFWELDTDHDFLIDKENLMKYGNHALTYRIVDRIFSQVARKFTSKVEGKMGYEDFVYFILAEEDKSSEPSLEYWFKCIDLDANGIITRNEMQFFYEEQLHRMECMAQEAVLFEDILCQIIDMIGPENESYITLHDLKGSKLSGNVFNILFNLNKFMAFETRDPFLIRQERENPTLTDWDRFAHREYIRLSMEEDVEDASNGSAEKLFDQWLSLPEAHRQIASLLRDALAGAPLNVTGSSSASNSATSNSIPSMFPAGSAPPLSPRSCGSPRMTKQRAGPSNLGSSLKVTNEPVKEPMPQFYFQNGRPPPSEMKEQCMFRINHFFYGHMDGLQIQEFKLVTREICKLPSFFSTSLFRKIDVNHTGFVTREAFIDYWVNGNMLIMDTTTQIFKILKQQNHNFIAKDDFKPLLKELLATHPGLEFLQNTPEFQERYAETVTYRIFYYINRSGNGRLTFRELRRGNLIDAMVHADEEEDINKVLRYFSYEHFYVIYCKFWELDTDHDFLIDKENLMRYGNHALTYRIVDRIFSQVARKFTSKVEGKMGYEDFVYFILAEEDKSSEPSLEYWFKLIDLDANGILTRNEMQFFYEEQLHRMECMAQEAVLFEDILCQIIDMIGPENESHIMLHDLKGSKLSGNVFNILFNLNKFMAFETRDPFLIRQERENPTLTEWDRFAHREYIRLSMEEDVEDASNGSAEVWDESLEAPF</sequence>
<feature type="region of interest" description="Disordered" evidence="4">
    <location>
        <begin position="596"/>
        <end position="649"/>
    </location>
</feature>
<dbReference type="InterPro" id="IPR041534">
    <property type="entry name" value="EF-hand_13"/>
</dbReference>
<dbReference type="InterPro" id="IPR011992">
    <property type="entry name" value="EF-hand-dom_pair"/>
</dbReference>